<feature type="compositionally biased region" description="Basic and acidic residues" evidence="4">
    <location>
        <begin position="71"/>
        <end position="89"/>
    </location>
</feature>
<reference evidence="5" key="1">
    <citation type="submission" date="2022-12" db="EMBL/GenBank/DDBJ databases">
        <title>Genome assemblies of Blomia tropicalis.</title>
        <authorList>
            <person name="Cui Y."/>
        </authorList>
    </citation>
    <scope>NUCLEOTIDE SEQUENCE</scope>
    <source>
        <tissue evidence="5">Adult mites</tissue>
    </source>
</reference>
<dbReference type="GO" id="GO:0005634">
    <property type="term" value="C:nucleus"/>
    <property type="evidence" value="ECO:0007669"/>
    <property type="project" value="UniProtKB-SubCell"/>
</dbReference>
<evidence type="ECO:0000313" key="5">
    <source>
        <dbReference type="EMBL" id="KAJ6219525.1"/>
    </source>
</evidence>
<comment type="subcellular location">
    <subcellularLocation>
        <location evidence="1">Nucleus</location>
    </subcellularLocation>
</comment>
<feature type="compositionally biased region" description="Low complexity" evidence="4">
    <location>
        <begin position="15"/>
        <end position="38"/>
    </location>
</feature>
<feature type="region of interest" description="Disordered" evidence="4">
    <location>
        <begin position="135"/>
        <end position="172"/>
    </location>
</feature>
<accession>A0A9Q0M5F3</accession>
<dbReference type="Pfam" id="PF05186">
    <property type="entry name" value="Dpy-30"/>
    <property type="match status" value="1"/>
</dbReference>
<evidence type="ECO:0000256" key="3">
    <source>
        <dbReference type="ARBA" id="ARBA00023242"/>
    </source>
</evidence>
<comment type="caution">
    <text evidence="5">The sequence shown here is derived from an EMBL/GenBank/DDBJ whole genome shotgun (WGS) entry which is preliminary data.</text>
</comment>
<protein>
    <submittedName>
        <fullName evidence="5">Uncharacterized protein</fullName>
    </submittedName>
</protein>
<evidence type="ECO:0000256" key="2">
    <source>
        <dbReference type="ARBA" id="ARBA00010849"/>
    </source>
</evidence>
<gene>
    <name evidence="5" type="ORF">RDWZM_005337</name>
</gene>
<evidence type="ECO:0000256" key="4">
    <source>
        <dbReference type="SAM" id="MobiDB-lite"/>
    </source>
</evidence>
<sequence length="226" mass="23666">MSDTANQPNSGEGGETINETNAEQAATTTPTEAAAVTEQQPAKVENAEKVSSENNITTQPTATPTTESETENQKPTEEKMEVEDIKPEVDTLPTNAMNEDPTASVAELTPATASDTAAPAPATTAAAAAIPEVVEETTKDQPAEVKQTVTTGGDMSTAQTPAAKAETKSDKRARLDLVKAPVRQYLDATVVPALLSGLSAVARERPANPIEFLGQYLVEKSKESTD</sequence>
<evidence type="ECO:0000256" key="1">
    <source>
        <dbReference type="ARBA" id="ARBA00004123"/>
    </source>
</evidence>
<name>A0A9Q0M5F3_BLOTA</name>
<dbReference type="Proteomes" id="UP001142055">
    <property type="component" value="Chromosome 2"/>
</dbReference>
<organism evidence="5 6">
    <name type="scientific">Blomia tropicalis</name>
    <name type="common">Mite</name>
    <dbReference type="NCBI Taxonomy" id="40697"/>
    <lineage>
        <taxon>Eukaryota</taxon>
        <taxon>Metazoa</taxon>
        <taxon>Ecdysozoa</taxon>
        <taxon>Arthropoda</taxon>
        <taxon>Chelicerata</taxon>
        <taxon>Arachnida</taxon>
        <taxon>Acari</taxon>
        <taxon>Acariformes</taxon>
        <taxon>Sarcoptiformes</taxon>
        <taxon>Astigmata</taxon>
        <taxon>Glycyphagoidea</taxon>
        <taxon>Echimyopodidae</taxon>
        <taxon>Blomia</taxon>
    </lineage>
</organism>
<feature type="region of interest" description="Disordered" evidence="4">
    <location>
        <begin position="1"/>
        <end position="102"/>
    </location>
</feature>
<dbReference type="Gene3D" id="1.20.890.10">
    <property type="entry name" value="cAMP-dependent protein kinase regulatory subunit, dimerization-anchoring domain"/>
    <property type="match status" value="1"/>
</dbReference>
<keyword evidence="6" id="KW-1185">Reference proteome</keyword>
<evidence type="ECO:0000313" key="6">
    <source>
        <dbReference type="Proteomes" id="UP001142055"/>
    </source>
</evidence>
<comment type="similarity">
    <text evidence="2">Belongs to the dpy-30 family.</text>
</comment>
<dbReference type="OMA" id="TNAMNED"/>
<proteinExistence type="inferred from homology"/>
<dbReference type="EMBL" id="JAPWDV010000002">
    <property type="protein sequence ID" value="KAJ6219525.1"/>
    <property type="molecule type" value="Genomic_DNA"/>
</dbReference>
<keyword evidence="3" id="KW-0539">Nucleus</keyword>
<feature type="compositionally biased region" description="Polar residues" evidence="4">
    <location>
        <begin position="1"/>
        <end position="10"/>
    </location>
</feature>
<dbReference type="OrthoDB" id="417678at2759"/>
<feature type="compositionally biased region" description="Low complexity" evidence="4">
    <location>
        <begin position="57"/>
        <end position="67"/>
    </location>
</feature>
<dbReference type="AlphaFoldDB" id="A0A9Q0M5F3"/>
<feature type="compositionally biased region" description="Polar residues" evidence="4">
    <location>
        <begin position="147"/>
        <end position="160"/>
    </location>
</feature>
<dbReference type="CDD" id="cd22965">
    <property type="entry name" value="DD_DPY30_SDC1"/>
    <property type="match status" value="1"/>
</dbReference>
<dbReference type="InterPro" id="IPR007858">
    <property type="entry name" value="Dpy-30_motif"/>
</dbReference>
<dbReference type="InterPro" id="IPR049629">
    <property type="entry name" value="DPY30_SDC1_DD"/>
</dbReference>